<comment type="caution">
    <text evidence="3">The sequence shown here is derived from an EMBL/GenBank/DDBJ whole genome shotgun (WGS) entry which is preliminary data.</text>
</comment>
<proteinExistence type="predicted"/>
<keyword evidence="2" id="KW-1133">Transmembrane helix</keyword>
<accession>A0ABS8D8F6</accession>
<feature type="coiled-coil region" evidence="1">
    <location>
        <begin position="25"/>
        <end position="59"/>
    </location>
</feature>
<protein>
    <submittedName>
        <fullName evidence="3">DUF2802 domain-containing protein</fullName>
    </submittedName>
</protein>
<evidence type="ECO:0000313" key="4">
    <source>
        <dbReference type="Proteomes" id="UP001165395"/>
    </source>
</evidence>
<dbReference type="Proteomes" id="UP001165395">
    <property type="component" value="Unassembled WGS sequence"/>
</dbReference>
<evidence type="ECO:0000256" key="1">
    <source>
        <dbReference type="SAM" id="Coils"/>
    </source>
</evidence>
<evidence type="ECO:0000256" key="2">
    <source>
        <dbReference type="SAM" id="Phobius"/>
    </source>
</evidence>
<dbReference type="EMBL" id="JAJBZT010000006">
    <property type="protein sequence ID" value="MCB6184226.1"/>
    <property type="molecule type" value="Genomic_DNA"/>
</dbReference>
<dbReference type="RefSeq" id="WP_227181038.1">
    <property type="nucleotide sequence ID" value="NZ_JAJBZT010000006.1"/>
</dbReference>
<keyword evidence="2" id="KW-0472">Membrane</keyword>
<organism evidence="3 4">
    <name type="scientific">Leeia speluncae</name>
    <dbReference type="NCBI Taxonomy" id="2884804"/>
    <lineage>
        <taxon>Bacteria</taxon>
        <taxon>Pseudomonadati</taxon>
        <taxon>Pseudomonadota</taxon>
        <taxon>Betaproteobacteria</taxon>
        <taxon>Neisseriales</taxon>
        <taxon>Leeiaceae</taxon>
        <taxon>Leeia</taxon>
    </lineage>
</organism>
<dbReference type="InterPro" id="IPR021244">
    <property type="entry name" value="DUF2802"/>
</dbReference>
<feature type="transmembrane region" description="Helical" evidence="2">
    <location>
        <begin position="6"/>
        <end position="28"/>
    </location>
</feature>
<gene>
    <name evidence="3" type="ORF">LIN78_11790</name>
</gene>
<evidence type="ECO:0000313" key="3">
    <source>
        <dbReference type="EMBL" id="MCB6184226.1"/>
    </source>
</evidence>
<dbReference type="Pfam" id="PF10975">
    <property type="entry name" value="DUF2802"/>
    <property type="match status" value="1"/>
</dbReference>
<keyword evidence="4" id="KW-1185">Reference proteome</keyword>
<sequence length="118" mass="12788">MDSYQMLAIAVGVSAFIVLSLLVLHIGLRRQLQKLQARSANMEAEIRQLREQLTATDLATLEVNALFDEVNHPEDTSPYAKAIQLVNQGYGADAVAAQCGISRGEADLIISLYKSNAG</sequence>
<name>A0ABS8D8F6_9NEIS</name>
<reference evidence="3" key="1">
    <citation type="submission" date="2021-10" db="EMBL/GenBank/DDBJ databases">
        <title>The complete genome sequence of Leeia sp. TBRC 13508.</title>
        <authorList>
            <person name="Charoenyingcharoen P."/>
            <person name="Yukphan P."/>
        </authorList>
    </citation>
    <scope>NUCLEOTIDE SEQUENCE</scope>
    <source>
        <strain evidence="3">TBRC 13508</strain>
    </source>
</reference>
<keyword evidence="1" id="KW-0175">Coiled coil</keyword>
<keyword evidence="2" id="KW-0812">Transmembrane</keyword>